<sequence length="385" mass="42350">MKFDMTSTATTYQAATTVAEIVENHFIFHHQKAINFDGKAFAYLPNAQVIEAMVDVAFWASLRREEGRSPRISIAFLAPEQSEQPFVFQERLAFTSDILTKLAPAVEHSGIHLGVWEENGELYLWGTTTSIPSLCFVLEVVEPGLLVIKHRRTDGFGKFINVAVLKGDQIKIIDENSGALPDCPALLGSMIGIASTTSWNDSLNVLVQLAVAMRQHQRGGTLLIVPAKSERWRESIISPILYKINPVYSGLSILQKEVLVGQQQEIWQGRLNQVINGLAGLTAVDGATIINDQFEVLAFGAKISRLPLGKSVEKVLVTEPVFGNEPVVIHPAQNGGTRHLSAAQFVFDQKDCIALVASQDGRFTIFSWSPCEQIVHAHQVDALLI</sequence>
<dbReference type="Proteomes" id="UP001302949">
    <property type="component" value="Unassembled WGS sequence"/>
</dbReference>
<evidence type="ECO:0000259" key="1">
    <source>
        <dbReference type="Pfam" id="PF21751"/>
    </source>
</evidence>
<protein>
    <recommendedName>
        <fullName evidence="1">Probable sensor domain-containing protein</fullName>
    </recommendedName>
</protein>
<dbReference type="Pfam" id="PF21751">
    <property type="entry name" value="DACNV"/>
    <property type="match status" value="1"/>
</dbReference>
<proteinExistence type="predicted"/>
<dbReference type="InterPro" id="IPR048551">
    <property type="entry name" value="DACNV"/>
</dbReference>
<dbReference type="InterPro" id="IPR036888">
    <property type="entry name" value="DNA_integrity_DisA_N_sf"/>
</dbReference>
<gene>
    <name evidence="2" type="ORF">VB248_10345</name>
</gene>
<dbReference type="EMBL" id="JAYFUM010000010">
    <property type="protein sequence ID" value="MEA5139538.1"/>
    <property type="molecule type" value="Genomic_DNA"/>
</dbReference>
<name>A0ABU5Q9Y9_9BACT</name>
<reference evidence="2 3" key="1">
    <citation type="submission" date="2023-12" db="EMBL/GenBank/DDBJ databases">
        <title>Novel species of the genus Arcicella isolated from rivers.</title>
        <authorList>
            <person name="Lu H."/>
        </authorList>
    </citation>
    <scope>NUCLEOTIDE SEQUENCE [LARGE SCALE GENOMIC DNA]</scope>
    <source>
        <strain evidence="2 3">KCTC 23307</strain>
    </source>
</reference>
<dbReference type="RefSeq" id="WP_323296693.1">
    <property type="nucleotide sequence ID" value="NZ_JAYFUM010000010.1"/>
</dbReference>
<evidence type="ECO:0000313" key="2">
    <source>
        <dbReference type="EMBL" id="MEA5139538.1"/>
    </source>
</evidence>
<accession>A0ABU5Q9Y9</accession>
<evidence type="ECO:0000313" key="3">
    <source>
        <dbReference type="Proteomes" id="UP001302949"/>
    </source>
</evidence>
<dbReference type="Gene3D" id="3.40.1700.10">
    <property type="entry name" value="DNA integrity scanning protein, DisA, N-terminal domain"/>
    <property type="match status" value="1"/>
</dbReference>
<feature type="domain" description="Probable sensor" evidence="1">
    <location>
        <begin position="41"/>
        <end position="128"/>
    </location>
</feature>
<comment type="caution">
    <text evidence="2">The sequence shown here is derived from an EMBL/GenBank/DDBJ whole genome shotgun (WGS) entry which is preliminary data.</text>
</comment>
<keyword evidence="3" id="KW-1185">Reference proteome</keyword>
<organism evidence="2 3">
    <name type="scientific">Arcicella rigui</name>
    <dbReference type="NCBI Taxonomy" id="797020"/>
    <lineage>
        <taxon>Bacteria</taxon>
        <taxon>Pseudomonadati</taxon>
        <taxon>Bacteroidota</taxon>
        <taxon>Cytophagia</taxon>
        <taxon>Cytophagales</taxon>
        <taxon>Flectobacillaceae</taxon>
        <taxon>Arcicella</taxon>
    </lineage>
</organism>